<evidence type="ECO:0000313" key="9">
    <source>
        <dbReference type="Proteomes" id="UP000291286"/>
    </source>
</evidence>
<sequence length="221" mass="24585">MFPRLQPATQALLIANVAMFLLQMVMPDALTARLLLWPIGAGQFYDGAGFMPWQLVTAGFMHAGLPHLFFNMLALWMFGSALEMVWGQKRFYTYYLVSLVGANVLQVIVGTLLLMQGQPPVPVLGASGAVFALLLGYGMLFPNQRMIVFPIPMEIKARTLVIIYGAAELFFAYTGRQPGVAHFVHLGGMLFGWLLIRYWRGQPPFKRGGGRGGNSRFRVVR</sequence>
<evidence type="ECO:0000256" key="2">
    <source>
        <dbReference type="ARBA" id="ARBA00022692"/>
    </source>
</evidence>
<dbReference type="PANTHER" id="PTHR43066">
    <property type="entry name" value="RHOMBOID-RELATED PROTEIN"/>
    <property type="match status" value="1"/>
</dbReference>
<feature type="transmembrane region" description="Helical" evidence="5">
    <location>
        <begin position="121"/>
        <end position="143"/>
    </location>
</feature>
<dbReference type="EMBL" id="SHMB01000010">
    <property type="protein sequence ID" value="TAA24915.1"/>
    <property type="molecule type" value="Genomic_DNA"/>
</dbReference>
<dbReference type="GO" id="GO:0006508">
    <property type="term" value="P:proteolysis"/>
    <property type="evidence" value="ECO:0007669"/>
    <property type="project" value="UniProtKB-KW"/>
</dbReference>
<dbReference type="EMBL" id="JAUTBB010000001">
    <property type="protein sequence ID" value="MDQ1118574.1"/>
    <property type="molecule type" value="Genomic_DNA"/>
</dbReference>
<dbReference type="InterPro" id="IPR022764">
    <property type="entry name" value="Peptidase_S54_rhomboid_dom"/>
</dbReference>
<name>A0A4Q8LA27_9GAMM</name>
<evidence type="ECO:0000313" key="7">
    <source>
        <dbReference type="EMBL" id="MDQ1118574.1"/>
    </source>
</evidence>
<proteinExistence type="predicted"/>
<evidence type="ECO:0000256" key="4">
    <source>
        <dbReference type="ARBA" id="ARBA00023136"/>
    </source>
</evidence>
<dbReference type="SUPFAM" id="SSF144091">
    <property type="entry name" value="Rhomboid-like"/>
    <property type="match status" value="1"/>
</dbReference>
<dbReference type="Gene3D" id="1.20.1540.10">
    <property type="entry name" value="Rhomboid-like"/>
    <property type="match status" value="1"/>
</dbReference>
<feature type="transmembrane region" description="Helical" evidence="5">
    <location>
        <begin position="155"/>
        <end position="173"/>
    </location>
</feature>
<evidence type="ECO:0000259" key="6">
    <source>
        <dbReference type="Pfam" id="PF01694"/>
    </source>
</evidence>
<gene>
    <name evidence="8" type="ORF">EA661_17760</name>
    <name evidence="7" type="ORF">QE383_000882</name>
</gene>
<keyword evidence="2 5" id="KW-0812">Transmembrane</keyword>
<reference evidence="8 9" key="1">
    <citation type="submission" date="2019-02" db="EMBL/GenBank/DDBJ databases">
        <title>WGS of Pseudoxanthomonas species novum from clinical isolates.</title>
        <authorList>
            <person name="Bernier A.-M."/>
            <person name="Bernard K."/>
            <person name="Vachon A."/>
        </authorList>
    </citation>
    <scope>NUCLEOTIDE SEQUENCE [LARGE SCALE GENOMIC DNA]</scope>
    <source>
        <strain evidence="8 9">NML171202</strain>
    </source>
</reference>
<dbReference type="AlphaFoldDB" id="A0A4Q8LA27"/>
<dbReference type="GO" id="GO:0004252">
    <property type="term" value="F:serine-type endopeptidase activity"/>
    <property type="evidence" value="ECO:0007669"/>
    <property type="project" value="InterPro"/>
</dbReference>
<keyword evidence="8" id="KW-0645">Protease</keyword>
<feature type="transmembrane region" description="Helical" evidence="5">
    <location>
        <begin position="55"/>
        <end position="79"/>
    </location>
</feature>
<keyword evidence="3 5" id="KW-1133">Transmembrane helix</keyword>
<accession>A0A4Q8LA27</accession>
<dbReference type="GO" id="GO:0016020">
    <property type="term" value="C:membrane"/>
    <property type="evidence" value="ECO:0007669"/>
    <property type="project" value="UniProtKB-SubCell"/>
</dbReference>
<evidence type="ECO:0000256" key="5">
    <source>
        <dbReference type="SAM" id="Phobius"/>
    </source>
</evidence>
<dbReference type="Pfam" id="PF01694">
    <property type="entry name" value="Rhomboid"/>
    <property type="match status" value="1"/>
</dbReference>
<keyword evidence="4 5" id="KW-0472">Membrane</keyword>
<dbReference type="RefSeq" id="WP_130521239.1">
    <property type="nucleotide sequence ID" value="NZ_JAUTBB010000001.1"/>
</dbReference>
<feature type="domain" description="Peptidase S54 rhomboid" evidence="6">
    <location>
        <begin position="52"/>
        <end position="196"/>
    </location>
</feature>
<comment type="subcellular location">
    <subcellularLocation>
        <location evidence="1">Membrane</location>
        <topology evidence="1">Multi-pass membrane protein</topology>
    </subcellularLocation>
</comment>
<dbReference type="PANTHER" id="PTHR43066:SF11">
    <property type="entry name" value="PEPTIDASE S54 RHOMBOID DOMAIN-CONTAINING PROTEIN"/>
    <property type="match status" value="1"/>
</dbReference>
<feature type="transmembrane region" description="Helical" evidence="5">
    <location>
        <begin position="91"/>
        <end position="115"/>
    </location>
</feature>
<feature type="transmembrane region" description="Helical" evidence="5">
    <location>
        <begin position="179"/>
        <end position="199"/>
    </location>
</feature>
<dbReference type="SMART" id="SM01160">
    <property type="entry name" value="DUF1751"/>
    <property type="match status" value="1"/>
</dbReference>
<comment type="caution">
    <text evidence="8">The sequence shown here is derived from an EMBL/GenBank/DDBJ whole genome shotgun (WGS) entry which is preliminary data.</text>
</comment>
<dbReference type="Proteomes" id="UP000291286">
    <property type="component" value="Unassembled WGS sequence"/>
</dbReference>
<evidence type="ECO:0000313" key="8">
    <source>
        <dbReference type="EMBL" id="TAA24915.1"/>
    </source>
</evidence>
<evidence type="ECO:0000256" key="1">
    <source>
        <dbReference type="ARBA" id="ARBA00004141"/>
    </source>
</evidence>
<organism evidence="8 9">
    <name type="scientific">Pseudoxanthomonas winnipegensis</name>
    <dbReference type="NCBI Taxonomy" id="2480810"/>
    <lineage>
        <taxon>Bacteria</taxon>
        <taxon>Pseudomonadati</taxon>
        <taxon>Pseudomonadota</taxon>
        <taxon>Gammaproteobacteria</taxon>
        <taxon>Lysobacterales</taxon>
        <taxon>Lysobacteraceae</taxon>
        <taxon>Pseudoxanthomonas</taxon>
    </lineage>
</organism>
<dbReference type="Proteomes" id="UP001234354">
    <property type="component" value="Unassembled WGS sequence"/>
</dbReference>
<reference evidence="7" key="2">
    <citation type="submission" date="2023-07" db="EMBL/GenBank/DDBJ databases">
        <title>Functional and genomic diversity of the sorghum phyllosphere microbiome.</title>
        <authorList>
            <person name="Shade A."/>
        </authorList>
    </citation>
    <scope>NUCLEOTIDE SEQUENCE</scope>
    <source>
        <strain evidence="7">SORGH_AS_0908</strain>
    </source>
</reference>
<protein>
    <submittedName>
        <fullName evidence="7">Membrane associated rhomboid family serine protease</fullName>
    </submittedName>
    <submittedName>
        <fullName evidence="8">Rhomboid family intramembrane serine protease</fullName>
    </submittedName>
</protein>
<keyword evidence="8" id="KW-0378">Hydrolase</keyword>
<dbReference type="InterPro" id="IPR035952">
    <property type="entry name" value="Rhomboid-like_sf"/>
</dbReference>
<evidence type="ECO:0000256" key="3">
    <source>
        <dbReference type="ARBA" id="ARBA00022989"/>
    </source>
</evidence>